<evidence type="ECO:0000313" key="2">
    <source>
        <dbReference type="EMBL" id="CAJ1949010.1"/>
    </source>
</evidence>
<proteinExistence type="predicted"/>
<evidence type="ECO:0000256" key="1">
    <source>
        <dbReference type="SAM" id="MobiDB-lite"/>
    </source>
</evidence>
<organism evidence="2 3">
    <name type="scientific">Sphenostylis stenocarpa</name>
    <dbReference type="NCBI Taxonomy" id="92480"/>
    <lineage>
        <taxon>Eukaryota</taxon>
        <taxon>Viridiplantae</taxon>
        <taxon>Streptophyta</taxon>
        <taxon>Embryophyta</taxon>
        <taxon>Tracheophyta</taxon>
        <taxon>Spermatophyta</taxon>
        <taxon>Magnoliopsida</taxon>
        <taxon>eudicotyledons</taxon>
        <taxon>Gunneridae</taxon>
        <taxon>Pentapetalae</taxon>
        <taxon>rosids</taxon>
        <taxon>fabids</taxon>
        <taxon>Fabales</taxon>
        <taxon>Fabaceae</taxon>
        <taxon>Papilionoideae</taxon>
        <taxon>50 kb inversion clade</taxon>
        <taxon>NPAAA clade</taxon>
        <taxon>indigoferoid/millettioid clade</taxon>
        <taxon>Phaseoleae</taxon>
        <taxon>Sphenostylis</taxon>
    </lineage>
</organism>
<dbReference type="Gramene" id="rna-AYBTSS11_LOCUS13505">
    <property type="protein sequence ID" value="CAJ1949010.1"/>
    <property type="gene ID" value="gene-AYBTSS11_LOCUS13505"/>
</dbReference>
<sequence>MAKGKGGKSLRAKKTKQGNHQEIVDTSPFTKPQFHVPNAHRIPPRPPKGSNLGFETIVNEKLKSSPKVNTARVLRAREKNQDGGSPSPLIQSISLPVFWLWKMIMLLLHGFKAPFYAEISPMTTVSGVRTIVDEKPKSKRGGSRKKSR</sequence>
<feature type="compositionally biased region" description="Basic residues" evidence="1">
    <location>
        <begin position="1"/>
        <end position="17"/>
    </location>
</feature>
<dbReference type="EMBL" id="OY731401">
    <property type="protein sequence ID" value="CAJ1949010.1"/>
    <property type="molecule type" value="Genomic_DNA"/>
</dbReference>
<protein>
    <submittedName>
        <fullName evidence="2">Uncharacterized protein</fullName>
    </submittedName>
</protein>
<reference evidence="2" key="1">
    <citation type="submission" date="2023-10" db="EMBL/GenBank/DDBJ databases">
        <authorList>
            <person name="Domelevo Entfellner J.-B."/>
        </authorList>
    </citation>
    <scope>NUCLEOTIDE SEQUENCE</scope>
</reference>
<evidence type="ECO:0000313" key="3">
    <source>
        <dbReference type="Proteomes" id="UP001189624"/>
    </source>
</evidence>
<feature type="region of interest" description="Disordered" evidence="1">
    <location>
        <begin position="1"/>
        <end position="52"/>
    </location>
</feature>
<dbReference type="AlphaFoldDB" id="A0AA86VY80"/>
<keyword evidence="3" id="KW-1185">Reference proteome</keyword>
<accession>A0AA86VY80</accession>
<gene>
    <name evidence="2" type="ORF">AYBTSS11_LOCUS13505</name>
</gene>
<dbReference type="Proteomes" id="UP001189624">
    <property type="component" value="Chromosome 4"/>
</dbReference>
<name>A0AA86VY80_9FABA</name>